<dbReference type="InterPro" id="IPR027267">
    <property type="entry name" value="AH/BAR_dom_sf"/>
</dbReference>
<dbReference type="PROSITE" id="PS00741">
    <property type="entry name" value="DH_1"/>
    <property type="match status" value="1"/>
</dbReference>
<dbReference type="PROSITE" id="PS50010">
    <property type="entry name" value="DH_2"/>
    <property type="match status" value="1"/>
</dbReference>
<feature type="region of interest" description="Disordered" evidence="7">
    <location>
        <begin position="114"/>
        <end position="163"/>
    </location>
</feature>
<feature type="compositionally biased region" description="Polar residues" evidence="7">
    <location>
        <begin position="1103"/>
        <end position="1113"/>
    </location>
</feature>
<feature type="compositionally biased region" description="Polar residues" evidence="7">
    <location>
        <begin position="808"/>
        <end position="817"/>
    </location>
</feature>
<comment type="subcellular location">
    <subcellularLocation>
        <location evidence="1">Cell junction</location>
    </subcellularLocation>
    <subcellularLocation>
        <location evidence="2">Golgi apparatus</location>
        <location evidence="2">Golgi stack</location>
    </subcellularLocation>
</comment>
<feature type="compositionally biased region" description="Basic and acidic residues" evidence="7">
    <location>
        <begin position="780"/>
        <end position="791"/>
    </location>
</feature>
<feature type="region of interest" description="Disordered" evidence="7">
    <location>
        <begin position="1048"/>
        <end position="1072"/>
    </location>
</feature>
<feature type="compositionally biased region" description="Polar residues" evidence="7">
    <location>
        <begin position="139"/>
        <end position="156"/>
    </location>
</feature>
<reference evidence="10" key="2">
    <citation type="submission" date="2020-02" db="EMBL/GenBank/DDBJ databases">
        <authorList>
            <person name="Gilchrist C.L.M."/>
            <person name="Chooi Y.-H."/>
        </authorList>
    </citation>
    <scope>NUCLEOTIDE SEQUENCE</scope>
    <source>
        <strain evidence="10">MST-FP2251</strain>
    </source>
</reference>
<feature type="compositionally biased region" description="Polar residues" evidence="7">
    <location>
        <begin position="410"/>
        <end position="428"/>
    </location>
</feature>
<dbReference type="PROSITE" id="PS51021">
    <property type="entry name" value="BAR"/>
    <property type="match status" value="1"/>
</dbReference>
<dbReference type="PANTHER" id="PTHR22834">
    <property type="entry name" value="NUCLEAR FUSION PROTEIN FUS2"/>
    <property type="match status" value="1"/>
</dbReference>
<comment type="caution">
    <text evidence="10">The sequence shown here is derived from an EMBL/GenBank/DDBJ whole genome shotgun (WGS) entry which is preliminary data.</text>
</comment>
<keyword evidence="11" id="KW-1185">Reference proteome</keyword>
<feature type="compositionally biased region" description="Polar residues" evidence="7">
    <location>
        <begin position="1698"/>
        <end position="1719"/>
    </location>
</feature>
<evidence type="ECO:0000259" key="8">
    <source>
        <dbReference type="PROSITE" id="PS50010"/>
    </source>
</evidence>
<feature type="compositionally biased region" description="Polar residues" evidence="7">
    <location>
        <begin position="1763"/>
        <end position="1775"/>
    </location>
</feature>
<evidence type="ECO:0000256" key="7">
    <source>
        <dbReference type="SAM" id="MobiDB-lite"/>
    </source>
</evidence>
<dbReference type="FunFam" id="1.20.1270.60:FF:000083">
    <property type="entry name" value="Rho guanyl nucleotide exchange factor, putative"/>
    <property type="match status" value="1"/>
</dbReference>
<accession>A0AAD4CAW7</accession>
<protein>
    <recommendedName>
        <fullName evidence="3">Dynamin-binding protein</fullName>
    </recommendedName>
    <alternativeName>
        <fullName evidence="6">Scaffold protein Tuba</fullName>
    </alternativeName>
</protein>
<dbReference type="GO" id="GO:0005085">
    <property type="term" value="F:guanyl-nucleotide exchange factor activity"/>
    <property type="evidence" value="ECO:0007669"/>
    <property type="project" value="UniProtKB-KW"/>
</dbReference>
<feature type="compositionally biased region" description="Polar residues" evidence="7">
    <location>
        <begin position="116"/>
        <end position="132"/>
    </location>
</feature>
<evidence type="ECO:0000256" key="4">
    <source>
        <dbReference type="ARBA" id="ARBA00022658"/>
    </source>
</evidence>
<dbReference type="Pfam" id="PF00621">
    <property type="entry name" value="RhoGEF"/>
    <property type="match status" value="1"/>
</dbReference>
<feature type="compositionally biased region" description="Polar residues" evidence="7">
    <location>
        <begin position="1784"/>
        <end position="1800"/>
    </location>
</feature>
<evidence type="ECO:0000256" key="3">
    <source>
        <dbReference type="ARBA" id="ARBA00018186"/>
    </source>
</evidence>
<dbReference type="GO" id="GO:0035556">
    <property type="term" value="P:intracellular signal transduction"/>
    <property type="evidence" value="ECO:0007669"/>
    <property type="project" value="InterPro"/>
</dbReference>
<dbReference type="Gene3D" id="1.20.1270.60">
    <property type="entry name" value="Arfaptin homology (AH) domain/BAR domain"/>
    <property type="match status" value="1"/>
</dbReference>
<proteinExistence type="predicted"/>
<feature type="region of interest" description="Disordered" evidence="7">
    <location>
        <begin position="343"/>
        <end position="370"/>
    </location>
</feature>
<keyword evidence="5" id="KW-0965">Cell junction</keyword>
<evidence type="ECO:0000256" key="6">
    <source>
        <dbReference type="ARBA" id="ARBA00032587"/>
    </source>
</evidence>
<feature type="domain" description="BAR" evidence="9">
    <location>
        <begin position="1414"/>
        <end position="1624"/>
    </location>
</feature>
<dbReference type="InterPro" id="IPR004148">
    <property type="entry name" value="BAR_dom"/>
</dbReference>
<feature type="compositionally biased region" description="Basic and acidic residues" evidence="7">
    <location>
        <begin position="578"/>
        <end position="603"/>
    </location>
</feature>
<keyword evidence="4" id="KW-0344">Guanine-nucleotide releasing factor</keyword>
<dbReference type="Proteomes" id="UP001194746">
    <property type="component" value="Unassembled WGS sequence"/>
</dbReference>
<feature type="compositionally biased region" description="Polar residues" evidence="7">
    <location>
        <begin position="190"/>
        <end position="204"/>
    </location>
</feature>
<dbReference type="InterPro" id="IPR051492">
    <property type="entry name" value="Dynamin-Rho_GEF"/>
</dbReference>
<feature type="compositionally biased region" description="Polar residues" evidence="7">
    <location>
        <begin position="998"/>
        <end position="1011"/>
    </location>
</feature>
<dbReference type="GO" id="GO:0032955">
    <property type="term" value="P:regulation of division septum assembly"/>
    <property type="evidence" value="ECO:0007669"/>
    <property type="project" value="TreeGrafter"/>
</dbReference>
<dbReference type="EMBL" id="VCAU01000187">
    <property type="protein sequence ID" value="KAF9883084.1"/>
    <property type="molecule type" value="Genomic_DNA"/>
</dbReference>
<dbReference type="CDD" id="cd07589">
    <property type="entry name" value="BAR_DNMBP"/>
    <property type="match status" value="1"/>
</dbReference>
<evidence type="ECO:0000259" key="9">
    <source>
        <dbReference type="PROSITE" id="PS51021"/>
    </source>
</evidence>
<feature type="region of interest" description="Disordered" evidence="7">
    <location>
        <begin position="664"/>
        <end position="686"/>
    </location>
</feature>
<dbReference type="FunFam" id="1.20.900.10:FF:000053">
    <property type="entry name" value="Rho guanyl nucleotide exchange factor, putative"/>
    <property type="match status" value="1"/>
</dbReference>
<dbReference type="InterPro" id="IPR000219">
    <property type="entry name" value="DH_dom"/>
</dbReference>
<evidence type="ECO:0000256" key="2">
    <source>
        <dbReference type="ARBA" id="ARBA00004348"/>
    </source>
</evidence>
<feature type="compositionally biased region" description="Basic and acidic residues" evidence="7">
    <location>
        <begin position="538"/>
        <end position="555"/>
    </location>
</feature>
<feature type="compositionally biased region" description="Low complexity" evidence="7">
    <location>
        <begin position="1126"/>
        <end position="1136"/>
    </location>
</feature>
<feature type="region of interest" description="Disordered" evidence="7">
    <location>
        <begin position="1664"/>
        <end position="1827"/>
    </location>
</feature>
<feature type="compositionally biased region" description="Polar residues" evidence="7">
    <location>
        <begin position="257"/>
        <end position="267"/>
    </location>
</feature>
<feature type="region of interest" description="Disordered" evidence="7">
    <location>
        <begin position="996"/>
        <end position="1034"/>
    </location>
</feature>
<feature type="compositionally biased region" description="Low complexity" evidence="7">
    <location>
        <begin position="383"/>
        <end position="395"/>
    </location>
</feature>
<dbReference type="SUPFAM" id="SSF103657">
    <property type="entry name" value="BAR/IMD domain-like"/>
    <property type="match status" value="1"/>
</dbReference>
<feature type="compositionally biased region" description="Polar residues" evidence="7">
    <location>
        <begin position="1664"/>
        <end position="1685"/>
    </location>
</feature>
<feature type="region of interest" description="Disordered" evidence="7">
    <location>
        <begin position="1103"/>
        <end position="1157"/>
    </location>
</feature>
<dbReference type="PANTHER" id="PTHR22834:SF20">
    <property type="entry name" value="SH3 DOMAIN-CONTAINING PROTEIN"/>
    <property type="match status" value="1"/>
</dbReference>
<dbReference type="GO" id="GO:0005795">
    <property type="term" value="C:Golgi stack"/>
    <property type="evidence" value="ECO:0007669"/>
    <property type="project" value="UniProtKB-SubCell"/>
</dbReference>
<dbReference type="CDD" id="cd00160">
    <property type="entry name" value="RhoGEF"/>
    <property type="match status" value="1"/>
</dbReference>
<evidence type="ECO:0000313" key="11">
    <source>
        <dbReference type="Proteomes" id="UP001194746"/>
    </source>
</evidence>
<dbReference type="GO" id="GO:0031991">
    <property type="term" value="P:regulation of actomyosin contractile ring contraction"/>
    <property type="evidence" value="ECO:0007669"/>
    <property type="project" value="TreeGrafter"/>
</dbReference>
<dbReference type="SUPFAM" id="SSF48065">
    <property type="entry name" value="DBL homology domain (DH-domain)"/>
    <property type="match status" value="1"/>
</dbReference>
<evidence type="ECO:0000313" key="10">
    <source>
        <dbReference type="EMBL" id="KAF9883084.1"/>
    </source>
</evidence>
<organism evidence="10 11">
    <name type="scientific">Aspergillus nanangensis</name>
    <dbReference type="NCBI Taxonomy" id="2582783"/>
    <lineage>
        <taxon>Eukaryota</taxon>
        <taxon>Fungi</taxon>
        <taxon>Dikarya</taxon>
        <taxon>Ascomycota</taxon>
        <taxon>Pezizomycotina</taxon>
        <taxon>Eurotiomycetes</taxon>
        <taxon>Eurotiomycetidae</taxon>
        <taxon>Eurotiales</taxon>
        <taxon>Aspergillaceae</taxon>
        <taxon>Aspergillus</taxon>
        <taxon>Aspergillus subgen. Circumdati</taxon>
    </lineage>
</organism>
<gene>
    <name evidence="10" type="ORF">FE257_004118</name>
</gene>
<feature type="compositionally biased region" description="Polar residues" evidence="7">
    <location>
        <begin position="48"/>
        <end position="66"/>
    </location>
</feature>
<feature type="region of interest" description="Disordered" evidence="7">
    <location>
        <begin position="768"/>
        <end position="842"/>
    </location>
</feature>
<feature type="region of interest" description="Disordered" evidence="7">
    <location>
        <begin position="288"/>
        <end position="322"/>
    </location>
</feature>
<dbReference type="InterPro" id="IPR035899">
    <property type="entry name" value="DBL_dom_sf"/>
</dbReference>
<feature type="compositionally biased region" description="Polar residues" evidence="7">
    <location>
        <begin position="220"/>
        <end position="240"/>
    </location>
</feature>
<feature type="compositionally biased region" description="Low complexity" evidence="7">
    <location>
        <begin position="1743"/>
        <end position="1762"/>
    </location>
</feature>
<feature type="domain" description="DH" evidence="8">
    <location>
        <begin position="1155"/>
        <end position="1379"/>
    </location>
</feature>
<reference evidence="10" key="1">
    <citation type="journal article" date="2019" name="Beilstein J. Org. Chem.">
        <title>Nanangenines: drimane sesquiterpenoids as the dominant metabolite cohort of a novel Australian fungus, Aspergillus nanangensis.</title>
        <authorList>
            <person name="Lacey H.J."/>
            <person name="Gilchrist C.L.M."/>
            <person name="Crombie A."/>
            <person name="Kalaitzis J.A."/>
            <person name="Vuong D."/>
            <person name="Rutledge P.J."/>
            <person name="Turner P."/>
            <person name="Pitt J.I."/>
            <person name="Lacey E."/>
            <person name="Chooi Y.H."/>
            <person name="Piggott A.M."/>
        </authorList>
    </citation>
    <scope>NUCLEOTIDE SEQUENCE</scope>
    <source>
        <strain evidence="10">MST-FP2251</strain>
    </source>
</reference>
<name>A0AAD4CAW7_ASPNN</name>
<feature type="region of interest" description="Disordered" evidence="7">
    <location>
        <begin position="182"/>
        <end position="273"/>
    </location>
</feature>
<dbReference type="InterPro" id="IPR001331">
    <property type="entry name" value="GDS_CDC24_CS"/>
</dbReference>
<feature type="region of interest" description="Disordered" evidence="7">
    <location>
        <begin position="922"/>
        <end position="962"/>
    </location>
</feature>
<dbReference type="SMART" id="SM00325">
    <property type="entry name" value="RhoGEF"/>
    <property type="match status" value="1"/>
</dbReference>
<feature type="region of interest" description="Disordered" evidence="7">
    <location>
        <begin position="1"/>
        <end position="82"/>
    </location>
</feature>
<feature type="compositionally biased region" description="Basic and acidic residues" evidence="7">
    <location>
        <begin position="69"/>
        <end position="81"/>
    </location>
</feature>
<dbReference type="Gene3D" id="1.20.900.10">
    <property type="entry name" value="Dbl homology (DH) domain"/>
    <property type="match status" value="1"/>
</dbReference>
<feature type="region of interest" description="Disordered" evidence="7">
    <location>
        <begin position="383"/>
        <end position="626"/>
    </location>
</feature>
<evidence type="ECO:0000256" key="1">
    <source>
        <dbReference type="ARBA" id="ARBA00004282"/>
    </source>
</evidence>
<evidence type="ECO:0000256" key="5">
    <source>
        <dbReference type="ARBA" id="ARBA00022949"/>
    </source>
</evidence>
<sequence>MSGSDVEPSSCFLNGDSHQFRRQTSPTPDDSFFEHPSSLEASSPFPLTGTTYSADLGPTTSSSNYPSHIDTRISTDPDRYYRSHTPALTAEDNTGVLVAEASLDSIIAENYPPSFQRVSSVPTPLEDPSSSAGRLGQYRSASDTYRGTGAESTRGSSARVPVARARQASFKDLINKFNNNADQVLPLPSKSISRGPSRAASPTSPLERHTRSRPSSRPTGNNSVRRQTSASRWNSGTGLSDNVLADSTPLSTPHDLNINSSLSQPNFPESLRHRPRFGDLLSVDTSFLNAGHGTPSHRRRRGSEGSIASPNPGVLEHFDPPSGLSPLTPTAWYLGQTPFLEAVSTGANPHNHRRTRSDISGNWPGGAAVHAPDSHMAVQAPLHPISPSSLESSPHSKSRIPISSRHLHSGSVSDGSASPTARSESAFSNRVAAQVPLPPKGSSRLPKPAPRSPPLGSKHEDKPTFSLSPRARREAANGRSRHQLPSKGSPLEAYIAAPPPKKSPQLRSSRPRQPVGNTASPASRTKVVETVSNFQRQFNHDRELRSSRPRDRRPPELGFVDFATRRQRIQQAFNRTVQENERKEEKAAELRRQVKAREDRQEEAQTPAPEHPQTNISEREIPPQPEDTATVIEDSVEVGHEENQLTPITGDPRKLPQLHVDTDVCSQGSEETTPESHPITMDSPTLGRSDVGMDSKSSSVPPVSAISNDTHVTAFDPEPQEGLSRQSIHASNRTLLNQIMQFRESSSGSSSCDERDYGFSDIDDKETIPVLSKGAMGENRSIDHTNREPYLHQKSSGTGLDNKRWSMASWSSSLRNQHSTDDQCEESGDDLSQIQPSADESEVATTQSCSASSCTPESVTATQLQPQDDSAEHMIAGESAANKVAYRHSSTPSLVRLGGWDSKRVSQLYLEELTRGRGHQLPMPAIRASPEPRTSAADRRADGNTNSLTDDPVLVSKQDIPPSERLGHTASLVFKDDWEHASPSILDWMQVAAEESRPSSQITVPNTNHDGTPTPRLRLDPNDLSSEQNGGDNLGLAINVPLPHEVEVDEARSPPLAQHEPPTLPTETPAEESLNTLPTSQHMQISTNTFQNVSFAPLGLVHSTGSSGDSSLQHIDPVPSPHGLDSSSTSLAPSTSEQVRPKATSPSPEQRRLKKRRHVIKELVDTEYTFGRDMKVVDDIYKGTSSSCLDLSTDDVKVLFANSDQIVQFSTMFLDALKEAARSVYVMPKSQRWSSKRSTRNYHAPRTDTEVIGGGPGPSDLDKDLTTCIGQAFVTHMTHMEKVYADYLKNHDAANKKLQTLQQNPKVAIWLKECRDWASDLTTAWDLDSLLVKPVQRILKYPLLLTQLLDSTTKDHPDRAALLSALEEVTNISVRINEMKKRADVVGQVVGRKRKESDVTAAFSKAFGRRTEKLKQQVGLADIVEDKEYDSLSHRFGDNFLQLQVVMRDADTYIHEVQGSMVQFSEFVTATEGLLDVSQTNYSELENKWRELRVTVQGLMSVALPDHISTVRKSVIDPMVTLLKLHDGPQRVMKKRDKRLMDYARFKSIKDRGDKPDKKTTSQGEQFVALNETLKDELPKLYALTGKLMAACLENFVHIQTIWFKTLQEKLTPLVDAFPDDIQKIVSDWTATSNFSEAQVLTLGICNGSLLADAVNLVNFNTPSTGATVSSPRRPSTVNSASTRVGSGLEESPKVSHDFSSASGRPFQSPSIDGQSQASLGRHRADSTFSGRAAPDSVEIPRSQILQQITHTSSSSIPTTNSNPESFPSLPQLSLDSPFLTDVISPSNNEAKANEEQPTSPGGRYSGFFSSAMPMSDGPQDNTKPENQALKEPSVLFLAASIYEFNIDRARREAGYPYLTYVAGEIFDVIAEKGELWLAKNQDDSTHQVGWIWNKHFAKLSS</sequence>